<comment type="caution">
    <text evidence="2">The sequence shown here is derived from an EMBL/GenBank/DDBJ whole genome shotgun (WGS) entry which is preliminary data.</text>
</comment>
<accession>A0A7C8QBJ8</accession>
<evidence type="ECO:0000313" key="3">
    <source>
        <dbReference type="Proteomes" id="UP000483672"/>
    </source>
</evidence>
<reference evidence="2 3" key="1">
    <citation type="submission" date="2019-06" db="EMBL/GenBank/DDBJ databases">
        <authorList>
            <person name="Palmer J.M."/>
        </authorList>
    </citation>
    <scope>NUCLEOTIDE SEQUENCE [LARGE SCALE GENOMIC DNA]</scope>
    <source>
        <strain evidence="2 3">TWF191</strain>
    </source>
</reference>
<proteinExistence type="predicted"/>
<dbReference type="InterPro" id="IPR024316">
    <property type="entry name" value="APQ12"/>
</dbReference>
<feature type="transmembrane region" description="Helical" evidence="1">
    <location>
        <begin position="206"/>
        <end position="224"/>
    </location>
</feature>
<protein>
    <submittedName>
        <fullName evidence="2">Uncharacterized protein</fullName>
    </submittedName>
</protein>
<sequence>MGNPSPWSSKYRPSRNSSYSIGTFSAPSLIWSSTRNLNISSSAIANKITSVKDSISPWLPSYSSPREEKDIAATLELPASPNTTHETNTTTAATVSPSVFPVPATGLRRTSKSTPFNSYALSKQPRHPFLSIMDDFVVQAYPYAKVAVNHASAVLAHALKIVYPILNNLYNQNPTLVSIVLLVSAVYFVLRIVTKITNFIWSVTRNIFQLFFVIGVVLACMNYYNKRSTGKLGDDGNVIPGFDWDATWADFQGVWGFVQNIGAVLMDLVESGSNLEEDGWNSGRRKTMGMKGDGLFAERPGNKKGEQKWR</sequence>
<feature type="transmembrane region" description="Helical" evidence="1">
    <location>
        <begin position="175"/>
        <end position="194"/>
    </location>
</feature>
<keyword evidence="1" id="KW-0812">Transmembrane</keyword>
<name>A0A7C8QBJ8_ORBOL</name>
<dbReference type="EMBL" id="WIPF01000157">
    <property type="protein sequence ID" value="KAF3203347.1"/>
    <property type="molecule type" value="Genomic_DNA"/>
</dbReference>
<keyword evidence="1" id="KW-1133">Transmembrane helix</keyword>
<keyword evidence="1" id="KW-0472">Membrane</keyword>
<dbReference type="Pfam" id="PF12716">
    <property type="entry name" value="Apq12"/>
    <property type="match status" value="1"/>
</dbReference>
<evidence type="ECO:0000256" key="1">
    <source>
        <dbReference type="SAM" id="Phobius"/>
    </source>
</evidence>
<dbReference type="AlphaFoldDB" id="A0A7C8QBJ8"/>
<organism evidence="2 3">
    <name type="scientific">Orbilia oligospora</name>
    <name type="common">Nematode-trapping fungus</name>
    <name type="synonym">Arthrobotrys oligospora</name>
    <dbReference type="NCBI Taxonomy" id="2813651"/>
    <lineage>
        <taxon>Eukaryota</taxon>
        <taxon>Fungi</taxon>
        <taxon>Dikarya</taxon>
        <taxon>Ascomycota</taxon>
        <taxon>Pezizomycotina</taxon>
        <taxon>Orbiliomycetes</taxon>
        <taxon>Orbiliales</taxon>
        <taxon>Orbiliaceae</taxon>
        <taxon>Orbilia</taxon>
    </lineage>
</organism>
<evidence type="ECO:0000313" key="2">
    <source>
        <dbReference type="EMBL" id="KAF3203347.1"/>
    </source>
</evidence>
<gene>
    <name evidence="2" type="ORF">TWF191_002646</name>
</gene>
<dbReference type="Proteomes" id="UP000483672">
    <property type="component" value="Unassembled WGS sequence"/>
</dbReference>